<feature type="compositionally biased region" description="Polar residues" evidence="1">
    <location>
        <begin position="878"/>
        <end position="889"/>
    </location>
</feature>
<feature type="region of interest" description="Disordered" evidence="1">
    <location>
        <begin position="1134"/>
        <end position="1187"/>
    </location>
</feature>
<feature type="region of interest" description="Disordered" evidence="1">
    <location>
        <begin position="572"/>
        <end position="611"/>
    </location>
</feature>
<evidence type="ECO:0000313" key="3">
    <source>
        <dbReference type="Proteomes" id="UP000735302"/>
    </source>
</evidence>
<protein>
    <submittedName>
        <fullName evidence="2">Uncharacterized protein</fullName>
    </submittedName>
</protein>
<feature type="region of interest" description="Disordered" evidence="1">
    <location>
        <begin position="743"/>
        <end position="762"/>
    </location>
</feature>
<feature type="compositionally biased region" description="Basic and acidic residues" evidence="1">
    <location>
        <begin position="1016"/>
        <end position="1042"/>
    </location>
</feature>
<feature type="compositionally biased region" description="Basic and acidic residues" evidence="1">
    <location>
        <begin position="462"/>
        <end position="471"/>
    </location>
</feature>
<feature type="region of interest" description="Disordered" evidence="1">
    <location>
        <begin position="191"/>
        <end position="273"/>
    </location>
</feature>
<feature type="compositionally biased region" description="Polar residues" evidence="1">
    <location>
        <begin position="388"/>
        <end position="400"/>
    </location>
</feature>
<accession>A0AAV4BM98</accession>
<feature type="compositionally biased region" description="Basic and acidic residues" evidence="1">
    <location>
        <begin position="1162"/>
        <end position="1187"/>
    </location>
</feature>
<evidence type="ECO:0000256" key="1">
    <source>
        <dbReference type="SAM" id="MobiDB-lite"/>
    </source>
</evidence>
<comment type="caution">
    <text evidence="2">The sequence shown here is derived from an EMBL/GenBank/DDBJ whole genome shotgun (WGS) entry which is preliminary data.</text>
</comment>
<feature type="region of interest" description="Disordered" evidence="1">
    <location>
        <begin position="368"/>
        <end position="438"/>
    </location>
</feature>
<feature type="region of interest" description="Disordered" evidence="1">
    <location>
        <begin position="938"/>
        <end position="1003"/>
    </location>
</feature>
<feature type="compositionally biased region" description="Acidic residues" evidence="1">
    <location>
        <begin position="722"/>
        <end position="732"/>
    </location>
</feature>
<feature type="compositionally biased region" description="Basic and acidic residues" evidence="1">
    <location>
        <begin position="986"/>
        <end position="997"/>
    </location>
</feature>
<feature type="compositionally biased region" description="Polar residues" evidence="1">
    <location>
        <begin position="194"/>
        <end position="206"/>
    </location>
</feature>
<feature type="region of interest" description="Disordered" evidence="1">
    <location>
        <begin position="462"/>
        <end position="485"/>
    </location>
</feature>
<feature type="compositionally biased region" description="Polar residues" evidence="1">
    <location>
        <begin position="576"/>
        <end position="597"/>
    </location>
</feature>
<gene>
    <name evidence="2" type="ORF">PoB_004643800</name>
</gene>
<feature type="compositionally biased region" description="Polar residues" evidence="1">
    <location>
        <begin position="217"/>
        <end position="235"/>
    </location>
</feature>
<feature type="compositionally biased region" description="Basic and acidic residues" evidence="1">
    <location>
        <begin position="1395"/>
        <end position="1408"/>
    </location>
</feature>
<feature type="compositionally biased region" description="Polar residues" evidence="1">
    <location>
        <begin position="699"/>
        <end position="721"/>
    </location>
</feature>
<evidence type="ECO:0000313" key="2">
    <source>
        <dbReference type="EMBL" id="GFO19933.1"/>
    </source>
</evidence>
<dbReference type="EMBL" id="BLXT01005122">
    <property type="protein sequence ID" value="GFO19933.1"/>
    <property type="molecule type" value="Genomic_DNA"/>
</dbReference>
<feature type="region of interest" description="Disordered" evidence="1">
    <location>
        <begin position="148"/>
        <end position="167"/>
    </location>
</feature>
<reference evidence="2 3" key="1">
    <citation type="journal article" date="2021" name="Elife">
        <title>Chloroplast acquisition without the gene transfer in kleptoplastic sea slugs, Plakobranchus ocellatus.</title>
        <authorList>
            <person name="Maeda T."/>
            <person name="Takahashi S."/>
            <person name="Yoshida T."/>
            <person name="Shimamura S."/>
            <person name="Takaki Y."/>
            <person name="Nagai Y."/>
            <person name="Toyoda A."/>
            <person name="Suzuki Y."/>
            <person name="Arimoto A."/>
            <person name="Ishii H."/>
            <person name="Satoh N."/>
            <person name="Nishiyama T."/>
            <person name="Hasebe M."/>
            <person name="Maruyama T."/>
            <person name="Minagawa J."/>
            <person name="Obokata J."/>
            <person name="Shigenobu S."/>
        </authorList>
    </citation>
    <scope>NUCLEOTIDE SEQUENCE [LARGE SCALE GENOMIC DNA]</scope>
</reference>
<organism evidence="2 3">
    <name type="scientific">Plakobranchus ocellatus</name>
    <dbReference type="NCBI Taxonomy" id="259542"/>
    <lineage>
        <taxon>Eukaryota</taxon>
        <taxon>Metazoa</taxon>
        <taxon>Spiralia</taxon>
        <taxon>Lophotrochozoa</taxon>
        <taxon>Mollusca</taxon>
        <taxon>Gastropoda</taxon>
        <taxon>Heterobranchia</taxon>
        <taxon>Euthyneura</taxon>
        <taxon>Panpulmonata</taxon>
        <taxon>Sacoglossa</taxon>
        <taxon>Placobranchoidea</taxon>
        <taxon>Plakobranchidae</taxon>
        <taxon>Plakobranchus</taxon>
    </lineage>
</organism>
<feature type="compositionally biased region" description="Polar residues" evidence="1">
    <location>
        <begin position="250"/>
        <end position="266"/>
    </location>
</feature>
<proteinExistence type="predicted"/>
<dbReference type="Proteomes" id="UP000735302">
    <property type="component" value="Unassembled WGS sequence"/>
</dbReference>
<feature type="compositionally biased region" description="Basic and acidic residues" evidence="1">
    <location>
        <begin position="429"/>
        <end position="438"/>
    </location>
</feature>
<feature type="compositionally biased region" description="Polar residues" evidence="1">
    <location>
        <begin position="945"/>
        <end position="972"/>
    </location>
</feature>
<feature type="compositionally biased region" description="Polar residues" evidence="1">
    <location>
        <begin position="407"/>
        <end position="420"/>
    </location>
</feature>
<name>A0AAV4BM98_9GAST</name>
<feature type="region of interest" description="Disordered" evidence="1">
    <location>
        <begin position="51"/>
        <end position="75"/>
    </location>
</feature>
<feature type="region of interest" description="Disordered" evidence="1">
    <location>
        <begin position="690"/>
        <end position="732"/>
    </location>
</feature>
<feature type="region of interest" description="Disordered" evidence="1">
    <location>
        <begin position="878"/>
        <end position="905"/>
    </location>
</feature>
<keyword evidence="3" id="KW-1185">Reference proteome</keyword>
<feature type="region of interest" description="Disordered" evidence="1">
    <location>
        <begin position="1386"/>
        <end position="1408"/>
    </location>
</feature>
<feature type="compositionally biased region" description="Polar residues" evidence="1">
    <location>
        <begin position="1140"/>
        <end position="1150"/>
    </location>
</feature>
<feature type="region of interest" description="Disordered" evidence="1">
    <location>
        <begin position="1016"/>
        <end position="1084"/>
    </location>
</feature>
<sequence length="1408" mass="156281">MSEHVYTLDPFLRICDKQSLDTGKADKIRIRYAAPVSARNTLGVLSGTVRGMSRKSGKGSVAVPGSRTSGRDSGRPYLLSELIDKQIKSNMKRLESERQTLRKKDRLSPVAEVSVKQEVKPSAVEDTWYHPHKKEIKPAEEELAGKFQKNRLQHPPQSDAKVTDGLTEPMSKLAKDINSWFSEVMEHLAKAESAQASSGTNKQTELSGKKKEKRTKSPNVRNKNVVTANRNTSAVAQKRMSGDKQAAPAQKTNSKANDLGRLSTSKPPRDGAQNLEVQLSALNGELERHKLGNYKSEELGRDERSMRIPEIPADRGSARMLEIKPSLVENTENTDAPLASTASWWPYGASQDMLAEIPATHNKVFSKGSKVISEPSSAGSAKIDPASPKNQQMTKASSSEYARKGTKTLTASQKSSTQKQKGFILLNNNEKEKERQAWLKRSKEKEAFKSKKNKDFILVNEDKPVVSKDQPKPNASPTDRARNRADRLAVSRKSSLEKEKSFILLNNNKNERNRQMTLKNDKEEEAFVSSRNAGFILFDDDEFAAMPYVRRSSNNVLLTDNPHVAAAAAAAKRKNQNINKTRQGSTKNHTQMAATGQSEKDRKPVKKISPVSSRHKIGTGLANDIVRPPPAMPGTKRWEELVAQKLSEIQQAKLATSGVDLSSASASGIHIRGEKKLAQQVEASRELGSLAGIKASPDETGTGTVQSSTGKYDQGSGTTEDNFFDEQERDDADAEYKRRFGEFINESSDNREIPDESSFTSLFGPMTQKQHELLKSMRKDEKPMLRATNTGIANTDKSSHGQKPVKESLNYSQRNAQSLRPVAVDELKPIVKSKPKGHKVGEKQCKKSEPQLCVKPEEIVSVKKSAANVSEITTKKTNVSTRLSSGSTNRRADVPGKGGVQKQIPDKLPKFGLESKELWLSMLQSKMDKYRALVESDLESKEGAHSNSPKPMSNNQSQTLASLKPIKNQNQRDTGRKNVKSTKSSRNLEIDGHDTKPARPAKWNVESYEAKKLRAQIKESPKLSQERLKQSVEAKTSSDNHSDLGSSKQDPVRLVAEKPESNEKTSGTRGYVPSAKQLLTANNEKQVEKTLAKEKNLLVHKPDRSEWSKNNKTAKDLDPFEAWIESREDWRPVREGKPLKSTSKISTATPESMKAASGENGLSRKKESQDGPKKKYPRFEREPRPGIEQAVYRDLRTTYAKLQSESPPLDGRTTLAGIKQPLQNLSQSDQIYNMIKEKTQPRSGLESPNPMPPFGRRSKILTQVGLGSITGSKAGLVDPARLPKLGNLLSSIDGFIAMDAVPVLLEQGTKPKKSCAKSTKMDAYLAKSRERSQASGDGLNGTDVRASLAKEREAAHTAARRRLMKEYERNIEKYEKGLEIYRTKLRQMKQAMTDSKPRTDNPRRHSDF</sequence>